<reference evidence="5" key="1">
    <citation type="journal article" date="2020" name="mSystems">
        <title>Genome- and Community-Level Interaction Insights into Carbon Utilization and Element Cycling Functions of Hydrothermarchaeota in Hydrothermal Sediment.</title>
        <authorList>
            <person name="Zhou Z."/>
            <person name="Liu Y."/>
            <person name="Xu W."/>
            <person name="Pan J."/>
            <person name="Luo Z.H."/>
            <person name="Li M."/>
        </authorList>
    </citation>
    <scope>NUCLEOTIDE SEQUENCE [LARGE SCALE GENOMIC DNA]</scope>
    <source>
        <strain evidence="5">SpSt-61</strain>
    </source>
</reference>
<comment type="caution">
    <text evidence="5">The sequence shown here is derived from an EMBL/GenBank/DDBJ whole genome shotgun (WGS) entry which is preliminary data.</text>
</comment>
<evidence type="ECO:0000259" key="3">
    <source>
        <dbReference type="PROSITE" id="PS51831"/>
    </source>
</evidence>
<dbReference type="PROSITE" id="PS51832">
    <property type="entry name" value="HD_GYP"/>
    <property type="match status" value="1"/>
</dbReference>
<feature type="domain" description="HD" evidence="3">
    <location>
        <begin position="315"/>
        <end position="438"/>
    </location>
</feature>
<dbReference type="SUPFAM" id="SSF109604">
    <property type="entry name" value="HD-domain/PDEase-like"/>
    <property type="match status" value="1"/>
</dbReference>
<evidence type="ECO:0000259" key="4">
    <source>
        <dbReference type="PROSITE" id="PS51832"/>
    </source>
</evidence>
<sequence length="505" mass="56996">MENSRRFSEVDKTRRIGAIVNGVVAVVFIVLLATFFIRLDKEATRYLNDFSEMLDSYIENRIGVVVELPKDLIIDGSDYSQNLKIGPNSYLKGIFAKGYSLKYVFEEKDNLFLLEIPIALIRFPTREFKIIVEVDGRVVYSPEKGLIGSLANGSLNNLPDFLTKHKTTKYKFNVKISPNPEFLISSIFFSFLWGLVPWVALVTLNNIYTSKEKDLEKASSALQSIISDMILRVETGEYVEYKPIETKHESLLKVQNAIHNLFSRYTEAIAGFKSTTEELENTMAQIEEMQSALEERNFLLINTLAETVELKDIGTGEHSKKVMQLSLALATKLNITDPEELNAIKYGAILHDVGKIGVPDQILLKPGKLNPEEFEIMKTHTILGERVVSQIPGWELVADVVRHHHENIDGSGYPDGLSKGTLSLRAQIVSLVDVFTALTEDRPYRNALSPLEALELMQNMVGTKFDQELFEKFKEVVLEHMELSALPKDEPEAEEIRDSEGGYLA</sequence>
<dbReference type="InterPro" id="IPR037522">
    <property type="entry name" value="HD_GYP_dom"/>
</dbReference>
<dbReference type="PROSITE" id="PS51831">
    <property type="entry name" value="HD"/>
    <property type="match status" value="1"/>
</dbReference>
<dbReference type="Gene3D" id="1.10.3210.10">
    <property type="entry name" value="Hypothetical protein af1432"/>
    <property type="match status" value="1"/>
</dbReference>
<evidence type="ECO:0000256" key="2">
    <source>
        <dbReference type="SAM" id="Phobius"/>
    </source>
</evidence>
<keyword evidence="2" id="KW-0812">Transmembrane</keyword>
<keyword evidence="2" id="KW-0472">Membrane</keyword>
<feature type="transmembrane region" description="Helical" evidence="2">
    <location>
        <begin position="16"/>
        <end position="37"/>
    </location>
</feature>
<dbReference type="SMART" id="SM00471">
    <property type="entry name" value="HDc"/>
    <property type="match status" value="1"/>
</dbReference>
<dbReference type="AlphaFoldDB" id="A0A7V4NH34"/>
<feature type="coiled-coil region" evidence="1">
    <location>
        <begin position="269"/>
        <end position="296"/>
    </location>
</feature>
<feature type="domain" description="HD-GYP" evidence="4">
    <location>
        <begin position="293"/>
        <end position="489"/>
    </location>
</feature>
<organism evidence="5">
    <name type="scientific">Fervidobacterium pennivorans</name>
    <dbReference type="NCBI Taxonomy" id="93466"/>
    <lineage>
        <taxon>Bacteria</taxon>
        <taxon>Thermotogati</taxon>
        <taxon>Thermotogota</taxon>
        <taxon>Thermotogae</taxon>
        <taxon>Thermotogales</taxon>
        <taxon>Fervidobacteriaceae</taxon>
        <taxon>Fervidobacterium</taxon>
    </lineage>
</organism>
<dbReference type="EMBL" id="DSZZ01000349">
    <property type="protein sequence ID" value="HGU53327.1"/>
    <property type="molecule type" value="Genomic_DNA"/>
</dbReference>
<dbReference type="PANTHER" id="PTHR43155">
    <property type="entry name" value="CYCLIC DI-GMP PHOSPHODIESTERASE PA4108-RELATED"/>
    <property type="match status" value="1"/>
</dbReference>
<gene>
    <name evidence="5" type="ORF">ENT78_07405</name>
</gene>
<dbReference type="InterPro" id="IPR003607">
    <property type="entry name" value="HD/PDEase_dom"/>
</dbReference>
<evidence type="ECO:0000256" key="1">
    <source>
        <dbReference type="SAM" id="Coils"/>
    </source>
</evidence>
<protein>
    <submittedName>
        <fullName evidence="5">HD-GYP domain-containing protein</fullName>
    </submittedName>
</protein>
<feature type="transmembrane region" description="Helical" evidence="2">
    <location>
        <begin position="182"/>
        <end position="204"/>
    </location>
</feature>
<dbReference type="InterPro" id="IPR006675">
    <property type="entry name" value="HDIG_dom"/>
</dbReference>
<accession>A0A7V4NH34</accession>
<dbReference type="PANTHER" id="PTHR43155:SF2">
    <property type="entry name" value="CYCLIC DI-GMP PHOSPHODIESTERASE PA4108"/>
    <property type="match status" value="1"/>
</dbReference>
<dbReference type="InterPro" id="IPR006674">
    <property type="entry name" value="HD_domain"/>
</dbReference>
<name>A0A7V4NH34_FERPE</name>
<dbReference type="CDD" id="cd00077">
    <property type="entry name" value="HDc"/>
    <property type="match status" value="1"/>
</dbReference>
<evidence type="ECO:0000313" key="5">
    <source>
        <dbReference type="EMBL" id="HGU53327.1"/>
    </source>
</evidence>
<proteinExistence type="predicted"/>
<keyword evidence="2" id="KW-1133">Transmembrane helix</keyword>
<dbReference type="Pfam" id="PF13487">
    <property type="entry name" value="HD_5"/>
    <property type="match status" value="1"/>
</dbReference>
<keyword evidence="1" id="KW-0175">Coiled coil</keyword>
<dbReference type="NCBIfam" id="TIGR00277">
    <property type="entry name" value="HDIG"/>
    <property type="match status" value="1"/>
</dbReference>